<name>A0A1Y3AX12_EURMA</name>
<evidence type="ECO:0008006" key="3">
    <source>
        <dbReference type="Google" id="ProtNLM"/>
    </source>
</evidence>
<comment type="caution">
    <text evidence="1">The sequence shown here is derived from an EMBL/GenBank/DDBJ whole genome shotgun (WGS) entry which is preliminary data.</text>
</comment>
<dbReference type="Proteomes" id="UP000194236">
    <property type="component" value="Unassembled WGS sequence"/>
</dbReference>
<dbReference type="OrthoDB" id="10519899at2759"/>
<evidence type="ECO:0000313" key="2">
    <source>
        <dbReference type="Proteomes" id="UP000194236"/>
    </source>
</evidence>
<proteinExistence type="predicted"/>
<accession>A0A1Y3AX12</accession>
<keyword evidence="2" id="KW-1185">Reference proteome</keyword>
<dbReference type="AlphaFoldDB" id="A0A1Y3AX12"/>
<reference evidence="1 2" key="1">
    <citation type="submission" date="2017-03" db="EMBL/GenBank/DDBJ databases">
        <title>Genome Survey of Euroglyphus maynei.</title>
        <authorList>
            <person name="Arlian L.G."/>
            <person name="Morgan M.S."/>
            <person name="Rider S.D."/>
        </authorList>
    </citation>
    <scope>NUCLEOTIDE SEQUENCE [LARGE SCALE GENOMIC DNA]</scope>
    <source>
        <strain evidence="1">Arlian Lab</strain>
        <tissue evidence="1">Whole body</tissue>
    </source>
</reference>
<gene>
    <name evidence="1" type="ORF">BLA29_008884</name>
</gene>
<evidence type="ECO:0000313" key="1">
    <source>
        <dbReference type="EMBL" id="OTF73050.1"/>
    </source>
</evidence>
<feature type="non-terminal residue" evidence="1">
    <location>
        <position position="1"/>
    </location>
</feature>
<dbReference type="EMBL" id="MUJZ01053400">
    <property type="protein sequence ID" value="OTF73050.1"/>
    <property type="molecule type" value="Genomic_DNA"/>
</dbReference>
<organism evidence="1 2">
    <name type="scientific">Euroglyphus maynei</name>
    <name type="common">Mayne's house dust mite</name>
    <dbReference type="NCBI Taxonomy" id="6958"/>
    <lineage>
        <taxon>Eukaryota</taxon>
        <taxon>Metazoa</taxon>
        <taxon>Ecdysozoa</taxon>
        <taxon>Arthropoda</taxon>
        <taxon>Chelicerata</taxon>
        <taxon>Arachnida</taxon>
        <taxon>Acari</taxon>
        <taxon>Acariformes</taxon>
        <taxon>Sarcoptiformes</taxon>
        <taxon>Astigmata</taxon>
        <taxon>Psoroptidia</taxon>
        <taxon>Analgoidea</taxon>
        <taxon>Pyroglyphidae</taxon>
        <taxon>Pyroglyphinae</taxon>
        <taxon>Euroglyphus</taxon>
    </lineage>
</organism>
<protein>
    <recommendedName>
        <fullName evidence="3">DFP2-like protein</fullName>
    </recommendedName>
</protein>
<sequence>YGYGPALAAPLLAGGPLLAAGPLLPAAYAAAPAVVAAAVQSRHHVQYYDVPTTGHVQPITIDVGANVVPVNMIFRSASSHLNVEQSHLNQGGSVQETASQDEPHLLRHTVTKPILQEVREVITPFRRIQQEIQPVQEEVKTLVARGHPTAAAAPLLAAAPAPTALLAAPAPAPLLAAAPALAAPAPLLSSGPLFLAQNAGLAYGNAGFAAAPLFAGKGKYLK</sequence>